<accession>A0A8P4GI17</accession>
<dbReference type="AlphaFoldDB" id="A0A8P4GI17"/>
<organism evidence="2 3">
    <name type="scientific">Dicentrarchus labrax</name>
    <name type="common">European seabass</name>
    <name type="synonym">Morone labrax</name>
    <dbReference type="NCBI Taxonomy" id="13489"/>
    <lineage>
        <taxon>Eukaryota</taxon>
        <taxon>Metazoa</taxon>
        <taxon>Chordata</taxon>
        <taxon>Craniata</taxon>
        <taxon>Vertebrata</taxon>
        <taxon>Euteleostomi</taxon>
        <taxon>Actinopterygii</taxon>
        <taxon>Neopterygii</taxon>
        <taxon>Teleostei</taxon>
        <taxon>Neoteleostei</taxon>
        <taxon>Acanthomorphata</taxon>
        <taxon>Eupercaria</taxon>
        <taxon>Moronidae</taxon>
        <taxon>Dicentrarchus</taxon>
    </lineage>
</organism>
<feature type="region of interest" description="Disordered" evidence="1">
    <location>
        <begin position="92"/>
        <end position="117"/>
    </location>
</feature>
<dbReference type="Proteomes" id="UP000694389">
    <property type="component" value="Unassembled WGS sequence"/>
</dbReference>
<reference evidence="2" key="2">
    <citation type="submission" date="2025-09" db="UniProtKB">
        <authorList>
            <consortium name="Ensembl"/>
        </authorList>
    </citation>
    <scope>IDENTIFICATION</scope>
</reference>
<feature type="compositionally biased region" description="Basic and acidic residues" evidence="1">
    <location>
        <begin position="92"/>
        <end position="101"/>
    </location>
</feature>
<protein>
    <submittedName>
        <fullName evidence="2">Uncharacterized protein</fullName>
    </submittedName>
</protein>
<sequence length="117" mass="13298">YQKPGYLTSWSCIRPVSNWIFTRQMRGEMTDLCAQLYFVCVYTCLRTSRKSLASAGVVSRSLGSTPQTQFLGCDLFSFLIRYLCPLNVKKEEEKAPRKLSEPKGTSSDKSPKPKCKE</sequence>
<dbReference type="Ensembl" id="ENSDLAT00005082645.1">
    <property type="protein sequence ID" value="ENSDLAP00005075937.1"/>
    <property type="gene ID" value="ENSDLAG00005027494.1"/>
</dbReference>
<name>A0A8P4GI17_DICLA</name>
<keyword evidence="3" id="KW-1185">Reference proteome</keyword>
<proteinExistence type="predicted"/>
<evidence type="ECO:0000256" key="1">
    <source>
        <dbReference type="SAM" id="MobiDB-lite"/>
    </source>
</evidence>
<evidence type="ECO:0000313" key="3">
    <source>
        <dbReference type="Proteomes" id="UP000694389"/>
    </source>
</evidence>
<reference evidence="2" key="1">
    <citation type="submission" date="2025-08" db="UniProtKB">
        <authorList>
            <consortium name="Ensembl"/>
        </authorList>
    </citation>
    <scope>IDENTIFICATION</scope>
</reference>
<evidence type="ECO:0000313" key="2">
    <source>
        <dbReference type="Ensembl" id="ENSDLAP00005075937.1"/>
    </source>
</evidence>